<dbReference type="Proteomes" id="UP001221189">
    <property type="component" value="Unassembled WGS sequence"/>
</dbReference>
<proteinExistence type="predicted"/>
<sequence length="450" mass="48300">MSSVDVADRSAALFSADEGRSLAEAALRSITLSTSRAQGEEFFRVLVRDLAQALEVQYVIAAEVCTVETGEASRTLAVWAGSDFAPNMTYSLEGTPCQNVADQSMCFHACGVQAAFPQDSLLVEMGAHSYIGMPMVGTHGKTLGILIALDVQEMQESKRLLALSLLSIFAARCAAELQHRAREAELEAKVALRTRALEEARAHLVEHEKLAALGGLVAGMAHEVNTPIGVAVTSASGLQRFATEITEMLATEKVSRSRLATLASQISQSVELVERNLQRAAELMGNFKSLAVDQSSEVVTEFELADYLRKVTTAHQAEISKCGASLSLRVPPGLRVRMAAGMLAQITSNLLMNALLHGARPALELCLTVETRGRDLRYVFEDNGVGVSAEVRAHMLEPFYTTRRGAGGSGLGLHIVYTLVQRLAGKLSLESRPGEGLRVTLDLPDLLVAA</sequence>
<dbReference type="Gene3D" id="1.10.287.130">
    <property type="match status" value="1"/>
</dbReference>
<dbReference type="InterPro" id="IPR036097">
    <property type="entry name" value="HisK_dim/P_sf"/>
</dbReference>
<dbReference type="CDD" id="cd00075">
    <property type="entry name" value="HATPase"/>
    <property type="match status" value="1"/>
</dbReference>
<protein>
    <recommendedName>
        <fullName evidence="2">histidine kinase</fullName>
        <ecNumber evidence="2">2.7.13.3</ecNumber>
    </recommendedName>
</protein>
<gene>
    <name evidence="5" type="ORF">PRZ03_21140</name>
</gene>
<dbReference type="Pfam" id="PF01590">
    <property type="entry name" value="GAF"/>
    <property type="match status" value="1"/>
</dbReference>
<dbReference type="SUPFAM" id="SSF55781">
    <property type="entry name" value="GAF domain-like"/>
    <property type="match status" value="1"/>
</dbReference>
<dbReference type="EC" id="2.7.13.3" evidence="2"/>
<dbReference type="CDD" id="cd00082">
    <property type="entry name" value="HisKA"/>
    <property type="match status" value="1"/>
</dbReference>
<comment type="catalytic activity">
    <reaction evidence="1">
        <text>ATP + protein L-histidine = ADP + protein N-phospho-L-histidine.</text>
        <dbReference type="EC" id="2.7.13.3"/>
    </reaction>
</comment>
<dbReference type="InterPro" id="IPR004358">
    <property type="entry name" value="Sig_transdc_His_kin-like_C"/>
</dbReference>
<dbReference type="SUPFAM" id="SSF47384">
    <property type="entry name" value="Homodimeric domain of signal transducing histidine kinase"/>
    <property type="match status" value="1"/>
</dbReference>
<dbReference type="Gene3D" id="3.30.565.10">
    <property type="entry name" value="Histidine kinase-like ATPase, C-terminal domain"/>
    <property type="match status" value="1"/>
</dbReference>
<dbReference type="SMART" id="SM00065">
    <property type="entry name" value="GAF"/>
    <property type="match status" value="1"/>
</dbReference>
<comment type="caution">
    <text evidence="5">The sequence shown here is derived from an EMBL/GenBank/DDBJ whole genome shotgun (WGS) entry which is preliminary data.</text>
</comment>
<feature type="domain" description="Histidine kinase" evidence="4">
    <location>
        <begin position="219"/>
        <end position="447"/>
    </location>
</feature>
<evidence type="ECO:0000313" key="5">
    <source>
        <dbReference type="EMBL" id="MDC8774074.1"/>
    </source>
</evidence>
<evidence type="ECO:0000256" key="2">
    <source>
        <dbReference type="ARBA" id="ARBA00012438"/>
    </source>
</evidence>
<keyword evidence="5" id="KW-0418">Kinase</keyword>
<evidence type="ECO:0000259" key="4">
    <source>
        <dbReference type="PROSITE" id="PS50109"/>
    </source>
</evidence>
<accession>A0ABT5KKU5</accession>
<dbReference type="SUPFAM" id="SSF55874">
    <property type="entry name" value="ATPase domain of HSP90 chaperone/DNA topoisomerase II/histidine kinase"/>
    <property type="match status" value="1"/>
</dbReference>
<dbReference type="InterPro" id="IPR003018">
    <property type="entry name" value="GAF"/>
</dbReference>
<keyword evidence="5" id="KW-0808">Transferase</keyword>
<dbReference type="InterPro" id="IPR036890">
    <property type="entry name" value="HATPase_C_sf"/>
</dbReference>
<dbReference type="InterPro" id="IPR003594">
    <property type="entry name" value="HATPase_dom"/>
</dbReference>
<evidence type="ECO:0000256" key="1">
    <source>
        <dbReference type="ARBA" id="ARBA00000085"/>
    </source>
</evidence>
<keyword evidence="3" id="KW-0597">Phosphoprotein</keyword>
<dbReference type="InterPro" id="IPR003661">
    <property type="entry name" value="HisK_dim/P_dom"/>
</dbReference>
<keyword evidence="6" id="KW-1185">Reference proteome</keyword>
<dbReference type="PRINTS" id="PR00344">
    <property type="entry name" value="BCTRLSENSOR"/>
</dbReference>
<dbReference type="GO" id="GO:0016301">
    <property type="term" value="F:kinase activity"/>
    <property type="evidence" value="ECO:0007669"/>
    <property type="project" value="UniProtKB-KW"/>
</dbReference>
<evidence type="ECO:0000256" key="3">
    <source>
        <dbReference type="ARBA" id="ARBA00022553"/>
    </source>
</evidence>
<dbReference type="EMBL" id="JAQQXT010000017">
    <property type="protein sequence ID" value="MDC8774074.1"/>
    <property type="molecule type" value="Genomic_DNA"/>
</dbReference>
<dbReference type="SMART" id="SM00387">
    <property type="entry name" value="HATPase_c"/>
    <property type="match status" value="1"/>
</dbReference>
<dbReference type="InterPro" id="IPR005467">
    <property type="entry name" value="His_kinase_dom"/>
</dbReference>
<dbReference type="RefSeq" id="WP_273602127.1">
    <property type="nucleotide sequence ID" value="NZ_JAQQXT010000017.1"/>
</dbReference>
<reference evidence="5 6" key="1">
    <citation type="submission" date="2022-10" db="EMBL/GenBank/DDBJ databases">
        <title>Paucibacter sp. hw1 Genome sequencing.</title>
        <authorList>
            <person name="Park S."/>
        </authorList>
    </citation>
    <scope>NUCLEOTIDE SEQUENCE [LARGE SCALE GENOMIC DNA]</scope>
    <source>
        <strain evidence="6">hw1</strain>
    </source>
</reference>
<dbReference type="PROSITE" id="PS50109">
    <property type="entry name" value="HIS_KIN"/>
    <property type="match status" value="1"/>
</dbReference>
<organism evidence="5 6">
    <name type="scientific">Roseateles albus</name>
    <dbReference type="NCBI Taxonomy" id="2987525"/>
    <lineage>
        <taxon>Bacteria</taxon>
        <taxon>Pseudomonadati</taxon>
        <taxon>Pseudomonadota</taxon>
        <taxon>Betaproteobacteria</taxon>
        <taxon>Burkholderiales</taxon>
        <taxon>Sphaerotilaceae</taxon>
        <taxon>Roseateles</taxon>
    </lineage>
</organism>
<dbReference type="PANTHER" id="PTHR43065">
    <property type="entry name" value="SENSOR HISTIDINE KINASE"/>
    <property type="match status" value="1"/>
</dbReference>
<name>A0ABT5KKU5_9BURK</name>
<dbReference type="Pfam" id="PF02518">
    <property type="entry name" value="HATPase_c"/>
    <property type="match status" value="1"/>
</dbReference>
<evidence type="ECO:0000313" key="6">
    <source>
        <dbReference type="Proteomes" id="UP001221189"/>
    </source>
</evidence>